<organism evidence="1 2">
    <name type="scientific">Nonomuraea thailandensis</name>
    <dbReference type="NCBI Taxonomy" id="1188745"/>
    <lineage>
        <taxon>Bacteria</taxon>
        <taxon>Bacillati</taxon>
        <taxon>Actinomycetota</taxon>
        <taxon>Actinomycetes</taxon>
        <taxon>Streptosporangiales</taxon>
        <taxon>Streptosporangiaceae</taxon>
        <taxon>Nonomuraea</taxon>
    </lineage>
</organism>
<name>A0A9X2GM58_9ACTN</name>
<proteinExistence type="predicted"/>
<evidence type="ECO:0000313" key="1">
    <source>
        <dbReference type="EMBL" id="MCP2357153.1"/>
    </source>
</evidence>
<protein>
    <submittedName>
        <fullName evidence="1">Uncharacterized protein</fullName>
    </submittedName>
</protein>
<gene>
    <name evidence="1" type="ORF">HD597_004173</name>
</gene>
<dbReference type="RefSeq" id="WP_253744287.1">
    <property type="nucleotide sequence ID" value="NZ_BAABKA010000015.1"/>
</dbReference>
<evidence type="ECO:0000313" key="2">
    <source>
        <dbReference type="Proteomes" id="UP001139648"/>
    </source>
</evidence>
<dbReference type="AlphaFoldDB" id="A0A9X2GM58"/>
<comment type="caution">
    <text evidence="1">The sequence shown here is derived from an EMBL/GenBank/DDBJ whole genome shotgun (WGS) entry which is preliminary data.</text>
</comment>
<reference evidence="1" key="1">
    <citation type="submission" date="2022-06" db="EMBL/GenBank/DDBJ databases">
        <title>Sequencing the genomes of 1000 actinobacteria strains.</title>
        <authorList>
            <person name="Klenk H.-P."/>
        </authorList>
    </citation>
    <scope>NUCLEOTIDE SEQUENCE</scope>
    <source>
        <strain evidence="1">DSM 46694</strain>
    </source>
</reference>
<dbReference type="Proteomes" id="UP001139648">
    <property type="component" value="Unassembled WGS sequence"/>
</dbReference>
<keyword evidence="2" id="KW-1185">Reference proteome</keyword>
<accession>A0A9X2GM58</accession>
<dbReference type="EMBL" id="JAMZEB010000002">
    <property type="protein sequence ID" value="MCP2357153.1"/>
    <property type="molecule type" value="Genomic_DNA"/>
</dbReference>
<sequence length="115" mass="11893">MGESPLAQGRLFTPAARPAALTAGPPGTCFATASRMADGHADLLYVEGMVLADGMPFAFDHAWCVNAASAGLGTRSGSLPALTVGDIRTLVDFDGRLLTVSFRNKGGTEEMLPLP</sequence>